<name>A0A8S1NQF3_PARPR</name>
<feature type="compositionally biased region" description="Low complexity" evidence="1">
    <location>
        <begin position="433"/>
        <end position="445"/>
    </location>
</feature>
<proteinExistence type="predicted"/>
<evidence type="ECO:0000256" key="1">
    <source>
        <dbReference type="SAM" id="MobiDB-lite"/>
    </source>
</evidence>
<dbReference type="CDD" id="cd19756">
    <property type="entry name" value="Bbox2"/>
    <property type="match status" value="1"/>
</dbReference>
<evidence type="ECO:0000313" key="2">
    <source>
        <dbReference type="EMBL" id="CAD8095537.1"/>
    </source>
</evidence>
<keyword evidence="3" id="KW-1185">Reference proteome</keyword>
<feature type="compositionally biased region" description="Polar residues" evidence="1">
    <location>
        <begin position="292"/>
        <end position="302"/>
    </location>
</feature>
<feature type="region of interest" description="Disordered" evidence="1">
    <location>
        <begin position="428"/>
        <end position="456"/>
    </location>
</feature>
<dbReference type="AlphaFoldDB" id="A0A8S1NQF3"/>
<comment type="caution">
    <text evidence="2">The sequence shown here is derived from an EMBL/GenBank/DDBJ whole genome shotgun (WGS) entry which is preliminary data.</text>
</comment>
<feature type="region of interest" description="Disordered" evidence="1">
    <location>
        <begin position="380"/>
        <end position="399"/>
    </location>
</feature>
<protein>
    <submittedName>
        <fullName evidence="2">Uncharacterized protein</fullName>
    </submittedName>
</protein>
<evidence type="ECO:0000313" key="3">
    <source>
        <dbReference type="Proteomes" id="UP000688137"/>
    </source>
</evidence>
<feature type="region of interest" description="Disordered" evidence="1">
    <location>
        <begin position="292"/>
        <end position="341"/>
    </location>
</feature>
<gene>
    <name evidence="2" type="ORF">PPRIM_AZ9-3.1.T0990015</name>
</gene>
<accession>A0A8S1NQF3</accession>
<sequence>MNLAISSSSEEESSYNAKEQDRILKNSNIFKQKANSHLNCLKHPNKKAKYYAQVDKRTLFCSKCALNLALKGHKIEESAGTELEFQRQMRINQFQELMKQTLQACNFKIIDFNNLQISQKQLLEDQKANCIRFFEQVIETAQQLKQTYIQKFQHDHSILEQNILDCQQAVTNYEKQLQQFQIDIEKNHSNIVKKMEMKPFEDIMQRYEKRVKNIQQLLSEMKLDNSVKINQFEQSQILTFMNKMCYNILLNDTSQSIKSRSNSINNNNNNPSIDMKAFDILENDDIYQSTFSNTIKDNNSQNPPSPISKLPIYKNNGSNPISTIQNSRRESNSNTPESWNHTNIQNCDQQSQIPLQANSHNVSLIEQPILINQQQQQHCVQDRVKQTNDNPQISSNEQQKNLEITPLIYQKSQSILPQSIKIYNSQRNQYDSNNNNNNNNNNINNKSQDQKQRKKQTSVDYFEQKRFYILNQNQQKPQQQQQEDSLKDRIFKELSGHSSESVYNQVLKINNTQQKIKKGKENTQIDWTGSLKYKQNLLIKK</sequence>
<organism evidence="2 3">
    <name type="scientific">Paramecium primaurelia</name>
    <dbReference type="NCBI Taxonomy" id="5886"/>
    <lineage>
        <taxon>Eukaryota</taxon>
        <taxon>Sar</taxon>
        <taxon>Alveolata</taxon>
        <taxon>Ciliophora</taxon>
        <taxon>Intramacronucleata</taxon>
        <taxon>Oligohymenophorea</taxon>
        <taxon>Peniculida</taxon>
        <taxon>Parameciidae</taxon>
        <taxon>Paramecium</taxon>
    </lineage>
</organism>
<feature type="compositionally biased region" description="Polar residues" evidence="1">
    <location>
        <begin position="387"/>
        <end position="399"/>
    </location>
</feature>
<feature type="compositionally biased region" description="Polar residues" evidence="1">
    <location>
        <begin position="315"/>
        <end position="341"/>
    </location>
</feature>
<dbReference type="EMBL" id="CAJJDM010000102">
    <property type="protein sequence ID" value="CAD8095537.1"/>
    <property type="molecule type" value="Genomic_DNA"/>
</dbReference>
<dbReference type="Proteomes" id="UP000688137">
    <property type="component" value="Unassembled WGS sequence"/>
</dbReference>
<reference evidence="2" key="1">
    <citation type="submission" date="2021-01" db="EMBL/GenBank/DDBJ databases">
        <authorList>
            <consortium name="Genoscope - CEA"/>
            <person name="William W."/>
        </authorList>
    </citation>
    <scope>NUCLEOTIDE SEQUENCE</scope>
</reference>
<dbReference type="OMA" id="ANCIRFF"/>